<dbReference type="EMBL" id="JABFTP020000124">
    <property type="protein sequence ID" value="KAL3279772.1"/>
    <property type="molecule type" value="Genomic_DNA"/>
</dbReference>
<accession>A0ABD2NM29</accession>
<dbReference type="Proteomes" id="UP001516400">
    <property type="component" value="Unassembled WGS sequence"/>
</dbReference>
<keyword evidence="2" id="KW-1185">Reference proteome</keyword>
<comment type="caution">
    <text evidence="1">The sequence shown here is derived from an EMBL/GenBank/DDBJ whole genome shotgun (WGS) entry which is preliminary data.</text>
</comment>
<protein>
    <submittedName>
        <fullName evidence="1">Uncharacterized protein</fullName>
    </submittedName>
</protein>
<sequence>MKNDDIHSTVLEVHLTDHYPIVVIFPSAKVETIFKKLSKKVIDYEGLETHIISPDWDSMLGYEDIDGTFVQFVEILKNAVNQYIKEVPVRARNKNHEEWITEELSRNRVVNLIKTIENNYYISRFEEPNKSSEALRHWLWEVTNSKKCKTCAIE</sequence>
<organism evidence="1 2">
    <name type="scientific">Cryptolaemus montrouzieri</name>
    <dbReference type="NCBI Taxonomy" id="559131"/>
    <lineage>
        <taxon>Eukaryota</taxon>
        <taxon>Metazoa</taxon>
        <taxon>Ecdysozoa</taxon>
        <taxon>Arthropoda</taxon>
        <taxon>Hexapoda</taxon>
        <taxon>Insecta</taxon>
        <taxon>Pterygota</taxon>
        <taxon>Neoptera</taxon>
        <taxon>Endopterygota</taxon>
        <taxon>Coleoptera</taxon>
        <taxon>Polyphaga</taxon>
        <taxon>Cucujiformia</taxon>
        <taxon>Coccinelloidea</taxon>
        <taxon>Coccinellidae</taxon>
        <taxon>Scymninae</taxon>
        <taxon>Scymnini</taxon>
        <taxon>Cryptolaemus</taxon>
    </lineage>
</organism>
<evidence type="ECO:0000313" key="2">
    <source>
        <dbReference type="Proteomes" id="UP001516400"/>
    </source>
</evidence>
<gene>
    <name evidence="1" type="ORF">HHI36_017280</name>
</gene>
<evidence type="ECO:0000313" key="1">
    <source>
        <dbReference type="EMBL" id="KAL3279772.1"/>
    </source>
</evidence>
<name>A0ABD2NM29_9CUCU</name>
<reference evidence="1 2" key="1">
    <citation type="journal article" date="2021" name="BMC Biol.">
        <title>Horizontally acquired antibacterial genes associated with adaptive radiation of ladybird beetles.</title>
        <authorList>
            <person name="Li H.S."/>
            <person name="Tang X.F."/>
            <person name="Huang Y.H."/>
            <person name="Xu Z.Y."/>
            <person name="Chen M.L."/>
            <person name="Du X.Y."/>
            <person name="Qiu B.Y."/>
            <person name="Chen P.T."/>
            <person name="Zhang W."/>
            <person name="Slipinski A."/>
            <person name="Escalona H.E."/>
            <person name="Waterhouse R.M."/>
            <person name="Zwick A."/>
            <person name="Pang H."/>
        </authorList>
    </citation>
    <scope>NUCLEOTIDE SEQUENCE [LARGE SCALE GENOMIC DNA]</scope>
    <source>
        <strain evidence="1">SYSU2018</strain>
    </source>
</reference>
<proteinExistence type="predicted"/>
<dbReference type="AlphaFoldDB" id="A0ABD2NM29"/>